<dbReference type="GO" id="GO:0016477">
    <property type="term" value="P:cell migration"/>
    <property type="evidence" value="ECO:0007669"/>
    <property type="project" value="TreeGrafter"/>
</dbReference>
<dbReference type="PANTHER" id="PTHR12093:SF10">
    <property type="entry name" value="MEMBRANE-ASSOCIATED PROTEIN HEM"/>
    <property type="match status" value="1"/>
</dbReference>
<evidence type="ECO:0000313" key="3">
    <source>
        <dbReference type="EMBL" id="KAA6383704.1"/>
    </source>
</evidence>
<organism evidence="3 4">
    <name type="scientific">Streblomastix strix</name>
    <dbReference type="NCBI Taxonomy" id="222440"/>
    <lineage>
        <taxon>Eukaryota</taxon>
        <taxon>Metamonada</taxon>
        <taxon>Preaxostyla</taxon>
        <taxon>Oxymonadida</taxon>
        <taxon>Streblomastigidae</taxon>
        <taxon>Streblomastix</taxon>
    </lineage>
</organism>
<dbReference type="GO" id="GO:0031209">
    <property type="term" value="C:SCAR complex"/>
    <property type="evidence" value="ECO:0007669"/>
    <property type="project" value="TreeGrafter"/>
</dbReference>
<dbReference type="PANTHER" id="PTHR12093">
    <property type="entry name" value="NCK-ASSOCIATED PROTEIN 1"/>
    <property type="match status" value="1"/>
</dbReference>
<evidence type="ECO:0000313" key="4">
    <source>
        <dbReference type="Proteomes" id="UP000324800"/>
    </source>
</evidence>
<accession>A0A5J4VML9</accession>
<dbReference type="Pfam" id="PF09735">
    <property type="entry name" value="Nckap1"/>
    <property type="match status" value="1"/>
</dbReference>
<evidence type="ECO:0000256" key="2">
    <source>
        <dbReference type="SAM" id="MobiDB-lite"/>
    </source>
</evidence>
<protein>
    <submittedName>
        <fullName evidence="3">Uncharacterized protein</fullName>
    </submittedName>
</protein>
<dbReference type="GO" id="GO:0000902">
    <property type="term" value="P:cell morphogenesis"/>
    <property type="evidence" value="ECO:0007669"/>
    <property type="project" value="TreeGrafter"/>
</dbReference>
<feature type="region of interest" description="Disordered" evidence="2">
    <location>
        <begin position="722"/>
        <end position="753"/>
    </location>
</feature>
<dbReference type="EMBL" id="SNRW01006112">
    <property type="protein sequence ID" value="KAA6383704.1"/>
    <property type="molecule type" value="Genomic_DNA"/>
</dbReference>
<gene>
    <name evidence="3" type="ORF">EZS28_020770</name>
</gene>
<dbReference type="Proteomes" id="UP000324800">
    <property type="component" value="Unassembled WGS sequence"/>
</dbReference>
<proteinExistence type="inferred from homology"/>
<sequence length="1517" mass="170413">MSFAERLVISVEFADALLLRLADFKQALSQPRTQPLVLRTLIEKRLWPLTRPNDFDPDNAKFSNAERQGVKREHLQHEFEPFTLLTLDFIDIRTNINKLLHDFSTTYNYFPNDEIYDMFIRVYNKNVQLHLMLASFQQLRQIVGAFLCSVQMLTGQAYPNYDKLHTFLTEFNDPVQYLTRDLVGVGKIVDIAMVQATKDVNAGKLQTNISWQGPLSVYQQDGRLLPQLNTASDDVIGLPEPVDDPSILQLQRYRDALYFSIYGYLLCPEIIIQPQQLQDIQSILQDLFVLPVCHDEVFYPHAAFEQLFQVIKPKGLKIEKYMPPRALEVAVQTGGYKAAVRRTLLLDTGTRLLNFLLEDTAHYIGACVENIVAVLTLIDNEIAFYFAHAQRQLVGRRVIQPKEQDFNDPTTLPKLIDVGVRLRDLVTLFAPEITNLCRQGLALKERRALQFAIDESGRLLDQQAVSMLRKCADALAHANEPSMTTPIVAQRRMTGLQLTRLDLLRVVSDNTMIQSRQYPAYKTLWQIMNRITHRIVTSDSFLFAHHLSPLYGRGGLQISKILHGNMNRYVKLVLLYIDSEALNPDVLTTLIRQPSMLQYLQHPLMHPVLGCLAQESAYLWTKTITLLIIRKFEEKLTQIVVASLKRQKQHLNISSVAELVQREQSASKKDKNLPQIITEPFGKESTFAERDNLNDLSLIQHAASSILVALLGLTGTSNGDSIQISQGQQHDQNQNQGYNTSQQGQGQDQNQGPGGIGCGGLYGTFAGKKNQLPNFFTYNVRQAANPDSFIRINESYSATATPGMGPGGGFGEGNNIGDGVEQQWRCSAINIRAILSVMLRRFLTRAFTHVCLQPIEEFTTGPPTPQLLQKIAASPPNFPFNPSSSPYSQNIMNDCASISRDGVAAGVAARFASQPIGIGKDETLLGLLDYETDRNGAWWNPAYKFPQEQILPIKNGIAEELMPKLYYMKDNEWPAQPSIALAHIQQVIQTVDSVVHAHFPQLQVDEIAQRVLLNLCTGAQFLPSGFAFTRAMPLGAWFYRLFGRERGSWDTDGTEASFTPGVSGGTLLEADQEKTEGYLALIYGKWYAEIFIVGIMAGIPGFQNVSIGPNSNESLLAVYSKVERGFIRPPTSTFGPQPRIQAIIAHTSNYELQKLAELLGPIGIESVTEQIETLAIPRLMERIRKFLLQNNNLFMSVKEVNHQLDIVCSTGDTKDDKIGLRLVNLYQNVEESAAKLKGKEVTDFMHYLSALGSALYLIENMKVNVSNIFEIRSPIQANTLRAIGSSSNIHIDPRYTLAETIRMYGVKAPYAYGAQRLLVSGPPAAVKTTPSGCNYSWDPAFFQYIQPRNIVGYENQQCYASLPYAVQVALVSLQLWTDCAYLNSILGFDTNVHTAARGIVFFAHAVSNLPKSPQSTNVQLAIPPDTPHEVAINRLLFDDIYYNISPHSVLYNILEYVSQTILVCNWGDMQKAPNFAKRAVFLDILYEDMKWLGNETYEALIPRYILTQAKEILSRYQ</sequence>
<evidence type="ECO:0000256" key="1">
    <source>
        <dbReference type="ARBA" id="ARBA00037947"/>
    </source>
</evidence>
<dbReference type="InterPro" id="IPR019137">
    <property type="entry name" value="Nck-associated_protein-1"/>
</dbReference>
<feature type="compositionally biased region" description="Low complexity" evidence="2">
    <location>
        <begin position="722"/>
        <end position="751"/>
    </location>
</feature>
<reference evidence="3 4" key="1">
    <citation type="submission" date="2019-03" db="EMBL/GenBank/DDBJ databases">
        <title>Single cell metagenomics reveals metabolic interactions within the superorganism composed of flagellate Streblomastix strix and complex community of Bacteroidetes bacteria on its surface.</title>
        <authorList>
            <person name="Treitli S.C."/>
            <person name="Kolisko M."/>
            <person name="Husnik F."/>
            <person name="Keeling P."/>
            <person name="Hampl V."/>
        </authorList>
    </citation>
    <scope>NUCLEOTIDE SEQUENCE [LARGE SCALE GENOMIC DNA]</scope>
    <source>
        <strain evidence="3">ST1C</strain>
    </source>
</reference>
<dbReference type="OrthoDB" id="10585462at2759"/>
<dbReference type="GO" id="GO:0030031">
    <property type="term" value="P:cell projection assembly"/>
    <property type="evidence" value="ECO:0007669"/>
    <property type="project" value="TreeGrafter"/>
</dbReference>
<comment type="caution">
    <text evidence="3">The sequence shown here is derived from an EMBL/GenBank/DDBJ whole genome shotgun (WGS) entry which is preliminary data.</text>
</comment>
<name>A0A5J4VML9_9EUKA</name>
<dbReference type="GO" id="GO:0030866">
    <property type="term" value="P:cortical actin cytoskeleton organization"/>
    <property type="evidence" value="ECO:0007669"/>
    <property type="project" value="TreeGrafter"/>
</dbReference>
<comment type="similarity">
    <text evidence="1">Belongs to the HEM-1/HEM-2 family.</text>
</comment>